<feature type="transmembrane region" description="Helical" evidence="5">
    <location>
        <begin position="138"/>
        <end position="161"/>
    </location>
</feature>
<proteinExistence type="predicted"/>
<evidence type="ECO:0000256" key="4">
    <source>
        <dbReference type="ARBA" id="ARBA00023136"/>
    </source>
</evidence>
<feature type="transmembrane region" description="Helical" evidence="5">
    <location>
        <begin position="233"/>
        <end position="262"/>
    </location>
</feature>
<protein>
    <submittedName>
        <fullName evidence="7">FUSC family protein</fullName>
    </submittedName>
</protein>
<organism evidence="7 8">
    <name type="scientific">Angustibacter luteus</name>
    <dbReference type="NCBI Taxonomy" id="658456"/>
    <lineage>
        <taxon>Bacteria</taxon>
        <taxon>Bacillati</taxon>
        <taxon>Actinomycetota</taxon>
        <taxon>Actinomycetes</taxon>
        <taxon>Kineosporiales</taxon>
        <taxon>Kineosporiaceae</taxon>
    </lineage>
</organism>
<feature type="transmembrane region" description="Helical" evidence="5">
    <location>
        <begin position="305"/>
        <end position="323"/>
    </location>
</feature>
<evidence type="ECO:0000256" key="1">
    <source>
        <dbReference type="ARBA" id="ARBA00004141"/>
    </source>
</evidence>
<reference evidence="8" key="1">
    <citation type="journal article" date="2019" name="Int. J. Syst. Evol. Microbiol.">
        <title>The Global Catalogue of Microorganisms (GCM) 10K type strain sequencing project: providing services to taxonomists for standard genome sequencing and annotation.</title>
        <authorList>
            <consortium name="The Broad Institute Genomics Platform"/>
            <consortium name="The Broad Institute Genome Sequencing Center for Infectious Disease"/>
            <person name="Wu L."/>
            <person name="Ma J."/>
        </authorList>
    </citation>
    <scope>NUCLEOTIDE SEQUENCE [LARGE SCALE GENOMIC DNA]</scope>
    <source>
        <strain evidence="8">KACC 14249</strain>
    </source>
</reference>
<accession>A0ABW1JGD9</accession>
<gene>
    <name evidence="7" type="ORF">ACFQDO_14985</name>
</gene>
<feature type="domain" description="Integral membrane bound transporter" evidence="6">
    <location>
        <begin position="194"/>
        <end position="319"/>
    </location>
</feature>
<keyword evidence="4 5" id="KW-0472">Membrane</keyword>
<dbReference type="EMBL" id="JBHSRD010000004">
    <property type="protein sequence ID" value="MFC6008441.1"/>
    <property type="molecule type" value="Genomic_DNA"/>
</dbReference>
<name>A0ABW1JGD9_9ACTN</name>
<keyword evidence="8" id="KW-1185">Reference proteome</keyword>
<evidence type="ECO:0000259" key="6">
    <source>
        <dbReference type="Pfam" id="PF13515"/>
    </source>
</evidence>
<evidence type="ECO:0000256" key="5">
    <source>
        <dbReference type="SAM" id="Phobius"/>
    </source>
</evidence>
<feature type="transmembrane region" description="Helical" evidence="5">
    <location>
        <begin position="46"/>
        <end position="63"/>
    </location>
</feature>
<evidence type="ECO:0000256" key="2">
    <source>
        <dbReference type="ARBA" id="ARBA00022692"/>
    </source>
</evidence>
<dbReference type="InterPro" id="IPR049453">
    <property type="entry name" value="Memb_transporter_dom"/>
</dbReference>
<comment type="caution">
    <text evidence="7">The sequence shown here is derived from an EMBL/GenBank/DDBJ whole genome shotgun (WGS) entry which is preliminary data.</text>
</comment>
<feature type="transmembrane region" description="Helical" evidence="5">
    <location>
        <begin position="182"/>
        <end position="202"/>
    </location>
</feature>
<keyword evidence="2 5" id="KW-0812">Transmembrane</keyword>
<dbReference type="RefSeq" id="WP_345714861.1">
    <property type="nucleotide sequence ID" value="NZ_BAABFP010000002.1"/>
</dbReference>
<sequence length="339" mass="34186">MSDPATAVHPPSPPPAVVWTTRKALLGVVLALPAAVVCVGDPSKGAALAVGVLAAAVTGLADTRRARVRNLGLDLTVGVALFVGAVLAAFPVAAVVVLFAVAVGASLVVARSPAGNVLLGLVVPVLAIGLSYEDLGDAASFAVLIGVGSVYAFVISLLWPVPAAAGAAPVAPPPRPSRAMMLDYGVRLGLAVGIAATIGFALDLEHVGWAAGACALVMRPNPTMLRMRGVDRVVSVTLGAVVACFLVLAGAPGWVIGLVVLVDLAASAGTNGSRWYLAGGFNTLLVFLMLLVGDPQDASHRFWERVGETVLGVALAFVFGLLVPAARARRRAAAAEAAP</sequence>
<comment type="subcellular location">
    <subcellularLocation>
        <location evidence="1">Membrane</location>
        <topology evidence="1">Multi-pass membrane protein</topology>
    </subcellularLocation>
</comment>
<evidence type="ECO:0000256" key="3">
    <source>
        <dbReference type="ARBA" id="ARBA00022989"/>
    </source>
</evidence>
<feature type="transmembrane region" description="Helical" evidence="5">
    <location>
        <begin position="20"/>
        <end position="39"/>
    </location>
</feature>
<keyword evidence="3 5" id="KW-1133">Transmembrane helix</keyword>
<dbReference type="Proteomes" id="UP001596189">
    <property type="component" value="Unassembled WGS sequence"/>
</dbReference>
<feature type="transmembrane region" description="Helical" evidence="5">
    <location>
        <begin position="114"/>
        <end position="132"/>
    </location>
</feature>
<feature type="transmembrane region" description="Helical" evidence="5">
    <location>
        <begin position="75"/>
        <end position="102"/>
    </location>
</feature>
<evidence type="ECO:0000313" key="8">
    <source>
        <dbReference type="Proteomes" id="UP001596189"/>
    </source>
</evidence>
<evidence type="ECO:0000313" key="7">
    <source>
        <dbReference type="EMBL" id="MFC6008441.1"/>
    </source>
</evidence>
<feature type="transmembrane region" description="Helical" evidence="5">
    <location>
        <begin position="274"/>
        <end position="293"/>
    </location>
</feature>
<dbReference type="Pfam" id="PF13515">
    <property type="entry name" value="FUSC_2"/>
    <property type="match status" value="1"/>
</dbReference>